<gene>
    <name evidence="1" type="ORF">OS889_13830</name>
</gene>
<organism evidence="1 2">
    <name type="scientific">Halobellus rubicundus</name>
    <dbReference type="NCBI Taxonomy" id="2996466"/>
    <lineage>
        <taxon>Archaea</taxon>
        <taxon>Methanobacteriati</taxon>
        <taxon>Methanobacteriota</taxon>
        <taxon>Stenosarchaea group</taxon>
        <taxon>Halobacteria</taxon>
        <taxon>Halobacteriales</taxon>
        <taxon>Haloferacaceae</taxon>
        <taxon>Halobellus</taxon>
    </lineage>
</organism>
<evidence type="ECO:0000313" key="2">
    <source>
        <dbReference type="Proteomes" id="UP001570511"/>
    </source>
</evidence>
<reference evidence="1 2" key="1">
    <citation type="submission" date="2024-08" db="EMBL/GenBank/DDBJ databases">
        <title>Halobellus sp. MBLA0158 whole genome sequence.</title>
        <authorList>
            <person name="Hwang C.Y."/>
            <person name="Cho E.-S."/>
            <person name="Seo M.-J."/>
        </authorList>
    </citation>
    <scope>NUCLEOTIDE SEQUENCE [LARGE SCALE GENOMIC DNA]</scope>
    <source>
        <strain evidence="1 2">MBLA0158</strain>
    </source>
</reference>
<keyword evidence="2" id="KW-1185">Reference proteome</keyword>
<dbReference type="Proteomes" id="UP001570511">
    <property type="component" value="Unassembled WGS sequence"/>
</dbReference>
<dbReference type="RefSeq" id="WP_372390697.1">
    <property type="nucleotide sequence ID" value="NZ_JBGNYA010000001.1"/>
</dbReference>
<accession>A0ABD5MGL1</accession>
<dbReference type="AlphaFoldDB" id="A0ABD5MGL1"/>
<dbReference type="EMBL" id="JBGNYA010000001">
    <property type="protein sequence ID" value="MFA1612078.1"/>
    <property type="molecule type" value="Genomic_DNA"/>
</dbReference>
<proteinExistence type="predicted"/>
<sequence>MSQAQTRSIDVYTGDTVDVTPVDKLSGGGTRIELDVEGGPRWRLDVNSTGNDYDVVTSWNERGELADVEVPAWIDDVLAQLHRV</sequence>
<name>A0ABD5MGL1_9EURY</name>
<protein>
    <submittedName>
        <fullName evidence="1">Uncharacterized protein</fullName>
    </submittedName>
</protein>
<comment type="caution">
    <text evidence="1">The sequence shown here is derived from an EMBL/GenBank/DDBJ whole genome shotgun (WGS) entry which is preliminary data.</text>
</comment>
<evidence type="ECO:0000313" key="1">
    <source>
        <dbReference type="EMBL" id="MFA1612078.1"/>
    </source>
</evidence>